<accession>A0AAE3XM26</accession>
<dbReference type="NCBIfam" id="NF002542">
    <property type="entry name" value="PRK02101.1-3"/>
    <property type="match status" value="1"/>
</dbReference>
<protein>
    <recommendedName>
        <fullName evidence="1">UPF0246 protein HNQ88_002469</fullName>
    </recommendedName>
</protein>
<dbReference type="GO" id="GO:0033194">
    <property type="term" value="P:response to hydroperoxide"/>
    <property type="evidence" value="ECO:0007669"/>
    <property type="project" value="TreeGrafter"/>
</dbReference>
<reference evidence="2" key="1">
    <citation type="submission" date="2023-07" db="EMBL/GenBank/DDBJ databases">
        <title>Genomic Encyclopedia of Type Strains, Phase IV (KMG-IV): sequencing the most valuable type-strain genomes for metagenomic binning, comparative biology and taxonomic classification.</title>
        <authorList>
            <person name="Goeker M."/>
        </authorList>
    </citation>
    <scope>NUCLEOTIDE SEQUENCE</scope>
    <source>
        <strain evidence="2">DSM 26174</strain>
    </source>
</reference>
<dbReference type="HAMAP" id="MF_00652">
    <property type="entry name" value="UPF0246"/>
    <property type="match status" value="1"/>
</dbReference>
<gene>
    <name evidence="2" type="ORF">HNQ88_002469</name>
</gene>
<dbReference type="PANTHER" id="PTHR30283:SF4">
    <property type="entry name" value="PEROXIDE STRESS RESISTANCE PROTEIN YAAA"/>
    <property type="match status" value="1"/>
</dbReference>
<dbReference type="EMBL" id="JAVDQD010000002">
    <property type="protein sequence ID" value="MDR6239432.1"/>
    <property type="molecule type" value="Genomic_DNA"/>
</dbReference>
<proteinExistence type="inferred from homology"/>
<organism evidence="2 3">
    <name type="scientific">Aureibacter tunicatorum</name>
    <dbReference type="NCBI Taxonomy" id="866807"/>
    <lineage>
        <taxon>Bacteria</taxon>
        <taxon>Pseudomonadati</taxon>
        <taxon>Bacteroidota</taxon>
        <taxon>Cytophagia</taxon>
        <taxon>Cytophagales</taxon>
        <taxon>Persicobacteraceae</taxon>
        <taxon>Aureibacter</taxon>
    </lineage>
</organism>
<dbReference type="RefSeq" id="WP_309939097.1">
    <property type="nucleotide sequence ID" value="NZ_AP025305.1"/>
</dbReference>
<dbReference type="NCBIfam" id="NF002541">
    <property type="entry name" value="PRK02101.1-1"/>
    <property type="match status" value="1"/>
</dbReference>
<keyword evidence="3" id="KW-1185">Reference proteome</keyword>
<sequence>MLAIISPSKGQNFDKENEGLVYSQPELLDHSLELLNELKKLSIEDIGSLMSVSDKIAELNYNRFAQFHTPFDINNAKQAIFAFKGDVYTGFSLDNYSEENFSYAQKHLRILSGFYGLLKPMDLIQAYRLEMKTKLANEKGKDLYQFWDNIITEKLQTALKDQGDQVLVNLASNEYFKAIKKKSLDAKIITPVFKEKKGDIYKVIALFAKKARGLMSDYIIRNEINDLDGLKAFDREGYIFNESLSKNNELVFTRG</sequence>
<dbReference type="PANTHER" id="PTHR30283">
    <property type="entry name" value="PEROXIDE STRESS RESPONSE PROTEIN YAAA"/>
    <property type="match status" value="1"/>
</dbReference>
<comment type="caution">
    <text evidence="2">The sequence shown here is derived from an EMBL/GenBank/DDBJ whole genome shotgun (WGS) entry which is preliminary data.</text>
</comment>
<evidence type="ECO:0000313" key="3">
    <source>
        <dbReference type="Proteomes" id="UP001185092"/>
    </source>
</evidence>
<comment type="similarity">
    <text evidence="1">Belongs to the UPF0246 family.</text>
</comment>
<dbReference type="Pfam" id="PF03883">
    <property type="entry name" value="H2O2_YaaD"/>
    <property type="match status" value="1"/>
</dbReference>
<name>A0AAE3XM26_9BACT</name>
<evidence type="ECO:0000313" key="2">
    <source>
        <dbReference type="EMBL" id="MDR6239432.1"/>
    </source>
</evidence>
<dbReference type="InterPro" id="IPR005583">
    <property type="entry name" value="YaaA"/>
</dbReference>
<dbReference type="AlphaFoldDB" id="A0AAE3XM26"/>
<dbReference type="Proteomes" id="UP001185092">
    <property type="component" value="Unassembled WGS sequence"/>
</dbReference>
<evidence type="ECO:0000256" key="1">
    <source>
        <dbReference type="HAMAP-Rule" id="MF_00652"/>
    </source>
</evidence>
<dbReference type="GO" id="GO:0005829">
    <property type="term" value="C:cytosol"/>
    <property type="evidence" value="ECO:0007669"/>
    <property type="project" value="TreeGrafter"/>
</dbReference>